<protein>
    <recommendedName>
        <fullName evidence="3">CBS domain-containing protein</fullName>
    </recommendedName>
</protein>
<name>A0ABS7S509_9MICO</name>
<dbReference type="Proteomes" id="UP000826651">
    <property type="component" value="Unassembled WGS sequence"/>
</dbReference>
<keyword evidence="2" id="KW-1185">Reference proteome</keyword>
<organism evidence="1 2">
    <name type="scientific">Occultella gossypii</name>
    <dbReference type="NCBI Taxonomy" id="2800820"/>
    <lineage>
        <taxon>Bacteria</taxon>
        <taxon>Bacillati</taxon>
        <taxon>Actinomycetota</taxon>
        <taxon>Actinomycetes</taxon>
        <taxon>Micrococcales</taxon>
        <taxon>Ruaniaceae</taxon>
        <taxon>Occultella</taxon>
    </lineage>
</organism>
<dbReference type="EMBL" id="JAGSHT010000004">
    <property type="protein sequence ID" value="MBZ2195405.1"/>
    <property type="molecule type" value="Genomic_DNA"/>
</dbReference>
<dbReference type="InterPro" id="IPR046342">
    <property type="entry name" value="CBS_dom_sf"/>
</dbReference>
<gene>
    <name evidence="1" type="ORF">KCQ71_04530</name>
</gene>
<evidence type="ECO:0008006" key="3">
    <source>
        <dbReference type="Google" id="ProtNLM"/>
    </source>
</evidence>
<comment type="caution">
    <text evidence="1">The sequence shown here is derived from an EMBL/GenBank/DDBJ whole genome shotgun (WGS) entry which is preliminary data.</text>
</comment>
<sequence length="251" mass="27475">MSLAIDSEVDAVIATMFEHQFDAAPVMTEGVPVGVFVPASEAARGPGAVVGELMLPLAAPLIVSGEATLDHLMERMAREPFLFVLGESGITSFVTPADLGSVPVRTHFYLRLAHLETVLGNYLRVRYPDQSQIVALLSSPRQESHAKIANELRGRDTFIDDVSCLSVRDLVQVLGKEDSYRRATKEAGVGWRRAISGLSDFRNDIMHPTRTLAGAGVSRPEYLLERQRRIDALIQATRSVANEPRALARVD</sequence>
<dbReference type="SUPFAM" id="SSF54631">
    <property type="entry name" value="CBS-domain pair"/>
    <property type="match status" value="1"/>
</dbReference>
<evidence type="ECO:0000313" key="2">
    <source>
        <dbReference type="Proteomes" id="UP000826651"/>
    </source>
</evidence>
<evidence type="ECO:0000313" key="1">
    <source>
        <dbReference type="EMBL" id="MBZ2195405.1"/>
    </source>
</evidence>
<dbReference type="Gene3D" id="3.10.580.10">
    <property type="entry name" value="CBS-domain"/>
    <property type="match status" value="1"/>
</dbReference>
<proteinExistence type="predicted"/>
<dbReference type="RefSeq" id="WP_223403315.1">
    <property type="nucleotide sequence ID" value="NZ_JAGSHT010000004.1"/>
</dbReference>
<reference evidence="1 2" key="1">
    <citation type="submission" date="2021-04" db="EMBL/GenBank/DDBJ databases">
        <title>Ruania sp. nov., isolated from sandy soil of mangrove forest.</title>
        <authorList>
            <person name="Ge X."/>
            <person name="Huang R."/>
            <person name="Liu W."/>
        </authorList>
    </citation>
    <scope>NUCLEOTIDE SEQUENCE [LARGE SCALE GENOMIC DNA]</scope>
    <source>
        <strain evidence="1 2">N2-46</strain>
    </source>
</reference>
<accession>A0ABS7S509</accession>